<accession>A0AAN7DJE7</accession>
<name>A0AAN7DJE7_9FUNG</name>
<evidence type="ECO:0000256" key="1">
    <source>
        <dbReference type="SAM" id="MobiDB-lite"/>
    </source>
</evidence>
<sequence>MTEEAYNCESRPLMTVLLIVSILILLFLRKSSLVKNWVSSHQDKLSQDNQADEEEGLMQRVV</sequence>
<keyword evidence="3" id="KW-0131">Cell cycle</keyword>
<keyword evidence="2" id="KW-0472">Membrane</keyword>
<evidence type="ECO:0000313" key="3">
    <source>
        <dbReference type="EMBL" id="KAK4516026.1"/>
    </source>
</evidence>
<keyword evidence="3" id="KW-0132">Cell division</keyword>
<feature type="region of interest" description="Disordered" evidence="1">
    <location>
        <begin position="42"/>
        <end position="62"/>
    </location>
</feature>
<organism evidence="3 4">
    <name type="scientific">Mucor velutinosus</name>
    <dbReference type="NCBI Taxonomy" id="708070"/>
    <lineage>
        <taxon>Eukaryota</taxon>
        <taxon>Fungi</taxon>
        <taxon>Fungi incertae sedis</taxon>
        <taxon>Mucoromycota</taxon>
        <taxon>Mucoromycotina</taxon>
        <taxon>Mucoromycetes</taxon>
        <taxon>Mucorales</taxon>
        <taxon>Mucorineae</taxon>
        <taxon>Mucoraceae</taxon>
        <taxon>Mucor</taxon>
    </lineage>
</organism>
<protein>
    <submittedName>
        <fullName evidence="3">Cell division control protein 11</fullName>
    </submittedName>
</protein>
<proteinExistence type="predicted"/>
<keyword evidence="2" id="KW-0812">Transmembrane</keyword>
<dbReference type="GO" id="GO:0051301">
    <property type="term" value="P:cell division"/>
    <property type="evidence" value="ECO:0007669"/>
    <property type="project" value="UniProtKB-KW"/>
</dbReference>
<comment type="caution">
    <text evidence="3">The sequence shown here is derived from an EMBL/GenBank/DDBJ whole genome shotgun (WGS) entry which is preliminary data.</text>
</comment>
<dbReference type="Proteomes" id="UP001304243">
    <property type="component" value="Unassembled WGS sequence"/>
</dbReference>
<evidence type="ECO:0000256" key="2">
    <source>
        <dbReference type="SAM" id="Phobius"/>
    </source>
</evidence>
<dbReference type="AlphaFoldDB" id="A0AAN7DJE7"/>
<dbReference type="EMBL" id="JASEJX010000014">
    <property type="protein sequence ID" value="KAK4516026.1"/>
    <property type="molecule type" value="Genomic_DNA"/>
</dbReference>
<dbReference type="GeneID" id="89954673"/>
<keyword evidence="2" id="KW-1133">Transmembrane helix</keyword>
<gene>
    <name evidence="3" type="primary">CDC11_2</name>
    <name evidence="3" type="ORF">ATC70_010987</name>
</gene>
<keyword evidence="4" id="KW-1185">Reference proteome</keyword>
<dbReference type="RefSeq" id="XP_064682692.1">
    <property type="nucleotide sequence ID" value="XM_064830190.1"/>
</dbReference>
<feature type="transmembrane region" description="Helical" evidence="2">
    <location>
        <begin position="12"/>
        <end position="28"/>
    </location>
</feature>
<reference evidence="3 4" key="1">
    <citation type="submission" date="2022-11" db="EMBL/GenBank/DDBJ databases">
        <title>Mucor velutinosus strain NIH1002 WGS.</title>
        <authorList>
            <person name="Subramanian P."/>
            <person name="Mullikin J.C."/>
            <person name="Segre J.A."/>
            <person name="Zelazny A.M."/>
        </authorList>
    </citation>
    <scope>NUCLEOTIDE SEQUENCE [LARGE SCALE GENOMIC DNA]</scope>
    <source>
        <strain evidence="3 4">NIH1002</strain>
    </source>
</reference>
<evidence type="ECO:0000313" key="4">
    <source>
        <dbReference type="Proteomes" id="UP001304243"/>
    </source>
</evidence>